<evidence type="ECO:0000256" key="4">
    <source>
        <dbReference type="ARBA" id="ARBA00022729"/>
    </source>
</evidence>
<evidence type="ECO:0000256" key="1">
    <source>
        <dbReference type="ARBA" id="ARBA00000448"/>
    </source>
</evidence>
<evidence type="ECO:0000313" key="9">
    <source>
        <dbReference type="Proteomes" id="UP001341820"/>
    </source>
</evidence>
<dbReference type="InterPro" id="IPR002772">
    <property type="entry name" value="Glyco_hydro_3_C"/>
</dbReference>
<dbReference type="NCBIfam" id="NF011678">
    <property type="entry name" value="PRK15098.1"/>
    <property type="match status" value="1"/>
</dbReference>
<accession>A0ABU6NKE8</accession>
<dbReference type="InterPro" id="IPR013783">
    <property type="entry name" value="Ig-like_fold"/>
</dbReference>
<dbReference type="Gene3D" id="3.40.50.1700">
    <property type="entry name" value="Glycoside hydrolase family 3 C-terminal domain"/>
    <property type="match status" value="1"/>
</dbReference>
<dbReference type="Pfam" id="PF00933">
    <property type="entry name" value="Glyco_hydro_3"/>
    <property type="match status" value="1"/>
</dbReference>
<evidence type="ECO:0000259" key="7">
    <source>
        <dbReference type="SMART" id="SM01217"/>
    </source>
</evidence>
<dbReference type="Gene3D" id="3.20.20.300">
    <property type="entry name" value="Glycoside hydrolase, family 3, N-terminal domain"/>
    <property type="match status" value="1"/>
</dbReference>
<dbReference type="Gene3D" id="2.60.40.10">
    <property type="entry name" value="Immunoglobulins"/>
    <property type="match status" value="1"/>
</dbReference>
<name>A0ABU6NKE8_9BACI</name>
<dbReference type="PANTHER" id="PTHR30620">
    <property type="entry name" value="PERIPLASMIC BETA-GLUCOSIDASE-RELATED"/>
    <property type="match status" value="1"/>
</dbReference>
<dbReference type="PANTHER" id="PTHR30620:SF16">
    <property type="entry name" value="LYSOSOMAL BETA GLUCOSIDASE"/>
    <property type="match status" value="1"/>
</dbReference>
<dbReference type="InterPro" id="IPR001764">
    <property type="entry name" value="Glyco_hydro_3_N"/>
</dbReference>
<evidence type="ECO:0000313" key="8">
    <source>
        <dbReference type="EMBL" id="MED4128666.1"/>
    </source>
</evidence>
<proteinExistence type="inferred from homology"/>
<evidence type="ECO:0000256" key="6">
    <source>
        <dbReference type="ARBA" id="ARBA00023295"/>
    </source>
</evidence>
<dbReference type="GO" id="GO:0008422">
    <property type="term" value="F:beta-glucosidase activity"/>
    <property type="evidence" value="ECO:0007669"/>
    <property type="project" value="UniProtKB-EC"/>
</dbReference>
<dbReference type="InterPro" id="IPR051915">
    <property type="entry name" value="Cellulose_Degrad_GH3"/>
</dbReference>
<feature type="domain" description="Fibronectin type III-like" evidence="7">
    <location>
        <begin position="636"/>
        <end position="705"/>
    </location>
</feature>
<dbReference type="EC" id="3.2.1.21" evidence="3"/>
<keyword evidence="4" id="KW-0732">Signal</keyword>
<dbReference type="InterPro" id="IPR026891">
    <property type="entry name" value="Fn3-like"/>
</dbReference>
<dbReference type="PRINTS" id="PR00133">
    <property type="entry name" value="GLHYDRLASE3"/>
</dbReference>
<evidence type="ECO:0000256" key="5">
    <source>
        <dbReference type="ARBA" id="ARBA00022801"/>
    </source>
</evidence>
<evidence type="ECO:0000256" key="2">
    <source>
        <dbReference type="ARBA" id="ARBA00005336"/>
    </source>
</evidence>
<gene>
    <name evidence="8" type="primary">bglX</name>
    <name evidence="8" type="ORF">P5F74_11025</name>
</gene>
<reference evidence="8 9" key="1">
    <citation type="submission" date="2023-03" db="EMBL/GenBank/DDBJ databases">
        <title>Bacillus Genome Sequencing.</title>
        <authorList>
            <person name="Dunlap C."/>
        </authorList>
    </citation>
    <scope>NUCLEOTIDE SEQUENCE [LARGE SCALE GENOMIC DNA]</scope>
    <source>
        <strain evidence="8 9">B-4107</strain>
    </source>
</reference>
<keyword evidence="6 8" id="KW-0326">Glycosidase</keyword>
<comment type="caution">
    <text evidence="8">The sequence shown here is derived from an EMBL/GenBank/DDBJ whole genome shotgun (WGS) entry which is preliminary data.</text>
</comment>
<dbReference type="Proteomes" id="UP001341820">
    <property type="component" value="Unassembled WGS sequence"/>
</dbReference>
<dbReference type="SUPFAM" id="SSF51445">
    <property type="entry name" value="(Trans)glycosidases"/>
    <property type="match status" value="1"/>
</dbReference>
<keyword evidence="5 8" id="KW-0378">Hydrolase</keyword>
<dbReference type="InterPro" id="IPR017853">
    <property type="entry name" value="GH"/>
</dbReference>
<evidence type="ECO:0000256" key="3">
    <source>
        <dbReference type="ARBA" id="ARBA00012744"/>
    </source>
</evidence>
<organism evidence="8 9">
    <name type="scientific">Shouchella miscanthi</name>
    <dbReference type="NCBI Taxonomy" id="2598861"/>
    <lineage>
        <taxon>Bacteria</taxon>
        <taxon>Bacillati</taxon>
        <taxon>Bacillota</taxon>
        <taxon>Bacilli</taxon>
        <taxon>Bacillales</taxon>
        <taxon>Bacillaceae</taxon>
        <taxon>Shouchella</taxon>
    </lineage>
</organism>
<dbReference type="SUPFAM" id="SSF52279">
    <property type="entry name" value="Beta-D-glucan exohydrolase, C-terminal domain"/>
    <property type="match status" value="1"/>
</dbReference>
<dbReference type="InterPro" id="IPR036881">
    <property type="entry name" value="Glyco_hydro_3_C_sf"/>
</dbReference>
<comment type="catalytic activity">
    <reaction evidence="1">
        <text>Hydrolysis of terminal, non-reducing beta-D-glucosyl residues with release of beta-D-glucose.</text>
        <dbReference type="EC" id="3.2.1.21"/>
    </reaction>
</comment>
<dbReference type="Pfam" id="PF01915">
    <property type="entry name" value="Glyco_hydro_3_C"/>
    <property type="match status" value="1"/>
</dbReference>
<protein>
    <recommendedName>
        <fullName evidence="3">beta-glucosidase</fullName>
        <ecNumber evidence="3">3.2.1.21</ecNumber>
    </recommendedName>
</protein>
<dbReference type="SMART" id="SM01217">
    <property type="entry name" value="Fn3_like"/>
    <property type="match status" value="1"/>
</dbReference>
<comment type="similarity">
    <text evidence="2">Belongs to the glycosyl hydrolase 3 family.</text>
</comment>
<dbReference type="EMBL" id="JAROAS010000021">
    <property type="protein sequence ID" value="MED4128666.1"/>
    <property type="molecule type" value="Genomic_DNA"/>
</dbReference>
<keyword evidence="9" id="KW-1185">Reference proteome</keyword>
<sequence length="720" mass="78629">MTEEQLQALLHEMTTAEKVGQLTQFAGAFYSEQEDSTPVTGRIEFPVEEDMIKESGSVLGVAGAMKLMGIQREHLKKSRLGIPLLFMADVINGFETIFPIPLGLGATWDPALIEELQTISAKEAASAGLHISFAPMADLVRDPRWGRVMESTGEDPLLNSLFAAATVRGLQGKDSLIANDRVGACVKHFAAYGLAEGGRDYNTVDLSERELRDKHLPAYKAALEAGVKLVMTAFNTVDSIPATANSTLLRDLLRGELKFDGVVISDFGAVQELIPHGVAENEAEAAKKALEAGVDIDMMSLSYAHSLASLIDEHMIDSTFVDEAVLRVLQLKNELGLFEDPYRGVSLEKEQTVVGHPSHLALAQTVAEKSMVLLKNENVLPLDKQTSVALIGPYADNQDLLGEWSIFGKTDQTTTLRQAVQKQYTHAIYAKGSQLYERDEELLKEAIAAMEQTDCLLLALGEGKDRSGEGRSRSSITLAPCQIELARLAKETGKPVIVALFNARPLDLTELEPYADAILECWHPGSEGAKAVVAILSGKVNPSGKLTMSFPRATGQIPVYYNAYQTGRPLPPGSNERFFSRYIDIPNEPLYPFGFGLSYTSFGYSNRSLSSAKWDGSGILTVSVDITNIGEVKGDEIVQLYIQDVVGEVVRPVKELKSFQKVSLSPGETKTVTFEISHDMLQYYHSDLTFASDPGQFRVYVNGSSVCEEENTLTFSLVKS</sequence>
<dbReference type="Pfam" id="PF14310">
    <property type="entry name" value="Fn3-like"/>
    <property type="match status" value="1"/>
</dbReference>
<dbReference type="InterPro" id="IPR036962">
    <property type="entry name" value="Glyco_hydro_3_N_sf"/>
</dbReference>